<dbReference type="Proteomes" id="UP000095094">
    <property type="component" value="Unassembled WGS sequence"/>
</dbReference>
<dbReference type="GO" id="GO:0043565">
    <property type="term" value="F:sequence-specific DNA binding"/>
    <property type="evidence" value="ECO:0007669"/>
    <property type="project" value="InterPro"/>
</dbReference>
<protein>
    <recommendedName>
        <fullName evidence="4">HTH araC/xylS-type domain-containing protein</fullName>
    </recommendedName>
</protein>
<comment type="caution">
    <text evidence="5">The sequence shown here is derived from an EMBL/GenBank/DDBJ whole genome shotgun (WGS) entry which is preliminary data.</text>
</comment>
<evidence type="ECO:0000256" key="1">
    <source>
        <dbReference type="ARBA" id="ARBA00023015"/>
    </source>
</evidence>
<dbReference type="PROSITE" id="PS00041">
    <property type="entry name" value="HTH_ARAC_FAMILY_1"/>
    <property type="match status" value="1"/>
</dbReference>
<evidence type="ECO:0000256" key="3">
    <source>
        <dbReference type="ARBA" id="ARBA00023163"/>
    </source>
</evidence>
<dbReference type="Gene3D" id="1.10.10.60">
    <property type="entry name" value="Homeodomain-like"/>
    <property type="match status" value="2"/>
</dbReference>
<dbReference type="Pfam" id="PF12833">
    <property type="entry name" value="HTH_18"/>
    <property type="match status" value="1"/>
</dbReference>
<dbReference type="PROSITE" id="PS01124">
    <property type="entry name" value="HTH_ARAC_FAMILY_2"/>
    <property type="match status" value="1"/>
</dbReference>
<dbReference type="InterPro" id="IPR018062">
    <property type="entry name" value="HTH_AraC-typ_CS"/>
</dbReference>
<dbReference type="AlphaFoldDB" id="A0A1E5GK00"/>
<dbReference type="EMBL" id="MIJY01000023">
    <property type="protein sequence ID" value="OEG13028.1"/>
    <property type="molecule type" value="Genomic_DNA"/>
</dbReference>
<keyword evidence="6" id="KW-1185">Reference proteome</keyword>
<feature type="domain" description="HTH araC/xylS-type" evidence="4">
    <location>
        <begin position="149"/>
        <end position="247"/>
    </location>
</feature>
<dbReference type="PANTHER" id="PTHR43280:SF2">
    <property type="entry name" value="HTH-TYPE TRANSCRIPTIONAL REGULATOR EXSA"/>
    <property type="match status" value="1"/>
</dbReference>
<dbReference type="SMART" id="SM00342">
    <property type="entry name" value="HTH_ARAC"/>
    <property type="match status" value="1"/>
</dbReference>
<dbReference type="SUPFAM" id="SSF46689">
    <property type="entry name" value="Homeodomain-like"/>
    <property type="match status" value="2"/>
</dbReference>
<evidence type="ECO:0000259" key="4">
    <source>
        <dbReference type="PROSITE" id="PS01124"/>
    </source>
</evidence>
<evidence type="ECO:0000313" key="5">
    <source>
        <dbReference type="EMBL" id="OEG13028.1"/>
    </source>
</evidence>
<accession>A0A1E5GK00</accession>
<keyword evidence="3" id="KW-0804">Transcription</keyword>
<dbReference type="GO" id="GO:0003700">
    <property type="term" value="F:DNA-binding transcription factor activity"/>
    <property type="evidence" value="ECO:0007669"/>
    <property type="project" value="InterPro"/>
</dbReference>
<dbReference type="InterPro" id="IPR009057">
    <property type="entry name" value="Homeodomain-like_sf"/>
</dbReference>
<evidence type="ECO:0000256" key="2">
    <source>
        <dbReference type="ARBA" id="ARBA00023125"/>
    </source>
</evidence>
<organism evidence="5 6">
    <name type="scientific">Enterococcus termitis</name>
    <dbReference type="NCBI Taxonomy" id="332950"/>
    <lineage>
        <taxon>Bacteria</taxon>
        <taxon>Bacillati</taxon>
        <taxon>Bacillota</taxon>
        <taxon>Bacilli</taxon>
        <taxon>Lactobacillales</taxon>
        <taxon>Enterococcaceae</taxon>
        <taxon>Enterococcus</taxon>
    </lineage>
</organism>
<name>A0A1E5GK00_9ENTE</name>
<reference evidence="6" key="1">
    <citation type="submission" date="2016-09" db="EMBL/GenBank/DDBJ databases">
        <authorList>
            <person name="Gulvik C.A."/>
        </authorList>
    </citation>
    <scope>NUCLEOTIDE SEQUENCE [LARGE SCALE GENOMIC DNA]</scope>
    <source>
        <strain evidence="6">LMG 8895</strain>
    </source>
</reference>
<sequence>MRHQQQVKKDIDSLKITKIKETGFHFNKTLKILFVLFGRVELITLDQYVVLNIGDVYVLNENELVSFLSSGSNSVLIAQSPPNTKGKDCYRFKQIHPLSVVDKKAHEEVVKGLVLPKNHQSLVAIMLRHQILFSEKSLSKKTTECSKCEDVLDYINKHYTTDISLKHLAEHFITDKYIISHKFRKYFGFSIYHYLKEVRLFHSACQLKSSTDKIMDVALDNGFPSLRAFNQSFKEKFGLPPLTFRKKDKMNQVMDEQEDPVLFFQIEQLTAGIIDQHLLEKIKEQPYDLFG</sequence>
<dbReference type="PANTHER" id="PTHR43280">
    <property type="entry name" value="ARAC-FAMILY TRANSCRIPTIONAL REGULATOR"/>
    <property type="match status" value="1"/>
</dbReference>
<keyword evidence="1" id="KW-0805">Transcription regulation</keyword>
<proteinExistence type="predicted"/>
<gene>
    <name evidence="5" type="ORF">BCR25_05945</name>
</gene>
<keyword evidence="2" id="KW-0238">DNA-binding</keyword>
<dbReference type="InterPro" id="IPR018060">
    <property type="entry name" value="HTH_AraC"/>
</dbReference>
<dbReference type="RefSeq" id="WP_069663728.1">
    <property type="nucleotide sequence ID" value="NZ_JBHUJJ010000001.1"/>
</dbReference>
<evidence type="ECO:0000313" key="6">
    <source>
        <dbReference type="Proteomes" id="UP000095094"/>
    </source>
</evidence>